<comment type="caution">
    <text evidence="5">The sequence shown here is derived from an EMBL/GenBank/DDBJ whole genome shotgun (WGS) entry which is preliminary data.</text>
</comment>
<feature type="domain" description="PDZ" evidence="4">
    <location>
        <begin position="210"/>
        <end position="295"/>
    </location>
</feature>
<accession>A0ABS4JRB9</accession>
<keyword evidence="6" id="KW-1185">Reference proteome</keyword>
<dbReference type="EC" id="3.4.21.107" evidence="5"/>
<dbReference type="PANTHER" id="PTHR43343">
    <property type="entry name" value="PEPTIDASE S12"/>
    <property type="match status" value="1"/>
</dbReference>
<dbReference type="InterPro" id="IPR009003">
    <property type="entry name" value="Peptidase_S1_PA"/>
</dbReference>
<dbReference type="GO" id="GO:0006508">
    <property type="term" value="P:proteolysis"/>
    <property type="evidence" value="ECO:0007669"/>
    <property type="project" value="UniProtKB-KW"/>
</dbReference>
<dbReference type="GO" id="GO:0008233">
    <property type="term" value="F:peptidase activity"/>
    <property type="evidence" value="ECO:0007669"/>
    <property type="project" value="UniProtKB-KW"/>
</dbReference>
<keyword evidence="2 5" id="KW-0645">Protease</keyword>
<dbReference type="PANTHER" id="PTHR43343:SF3">
    <property type="entry name" value="PROTEASE DO-LIKE 8, CHLOROPLASTIC"/>
    <property type="match status" value="1"/>
</dbReference>
<comment type="similarity">
    <text evidence="1">Belongs to the peptidase S1C family.</text>
</comment>
<proteinExistence type="inferred from homology"/>
<gene>
    <name evidence="5" type="ORF">J2Z79_001477</name>
</gene>
<organism evidence="5 6">
    <name type="scientific">Symbiobacterium terraclitae</name>
    <dbReference type="NCBI Taxonomy" id="557451"/>
    <lineage>
        <taxon>Bacteria</taxon>
        <taxon>Bacillati</taxon>
        <taxon>Bacillota</taxon>
        <taxon>Clostridia</taxon>
        <taxon>Eubacteriales</taxon>
        <taxon>Symbiobacteriaceae</taxon>
        <taxon>Symbiobacterium</taxon>
    </lineage>
</organism>
<dbReference type="InterPro" id="IPR001940">
    <property type="entry name" value="Peptidase_S1C"/>
</dbReference>
<dbReference type="SMART" id="SM00228">
    <property type="entry name" value="PDZ"/>
    <property type="match status" value="1"/>
</dbReference>
<evidence type="ECO:0000259" key="4">
    <source>
        <dbReference type="SMART" id="SM00228"/>
    </source>
</evidence>
<dbReference type="InterPro" id="IPR051201">
    <property type="entry name" value="Chloro_Bact_Ser_Proteases"/>
</dbReference>
<keyword evidence="3 5" id="KW-0378">Hydrolase</keyword>
<dbReference type="Pfam" id="PF13365">
    <property type="entry name" value="Trypsin_2"/>
    <property type="match status" value="1"/>
</dbReference>
<dbReference type="PRINTS" id="PR00834">
    <property type="entry name" value="PROTEASES2C"/>
</dbReference>
<reference evidence="5 6" key="1">
    <citation type="submission" date="2021-03" db="EMBL/GenBank/DDBJ databases">
        <title>Genomic Encyclopedia of Type Strains, Phase IV (KMG-IV): sequencing the most valuable type-strain genomes for metagenomic binning, comparative biology and taxonomic classification.</title>
        <authorList>
            <person name="Goeker M."/>
        </authorList>
    </citation>
    <scope>NUCLEOTIDE SEQUENCE [LARGE SCALE GENOMIC DNA]</scope>
    <source>
        <strain evidence="5 6">DSM 27138</strain>
    </source>
</reference>
<evidence type="ECO:0000256" key="1">
    <source>
        <dbReference type="ARBA" id="ARBA00010541"/>
    </source>
</evidence>
<dbReference type="SUPFAM" id="SSF50156">
    <property type="entry name" value="PDZ domain-like"/>
    <property type="match status" value="1"/>
</dbReference>
<dbReference type="SUPFAM" id="SSF50494">
    <property type="entry name" value="Trypsin-like serine proteases"/>
    <property type="match status" value="1"/>
</dbReference>
<evidence type="ECO:0000313" key="6">
    <source>
        <dbReference type="Proteomes" id="UP001519289"/>
    </source>
</evidence>
<evidence type="ECO:0000313" key="5">
    <source>
        <dbReference type="EMBL" id="MBP2018078.1"/>
    </source>
</evidence>
<protein>
    <submittedName>
        <fullName evidence="5">Serine protease Do</fullName>
        <ecNumber evidence="5">3.4.21.107</ecNumber>
    </submittedName>
</protein>
<evidence type="ECO:0000256" key="3">
    <source>
        <dbReference type="ARBA" id="ARBA00022801"/>
    </source>
</evidence>
<dbReference type="EMBL" id="JAGGLG010000009">
    <property type="protein sequence ID" value="MBP2018078.1"/>
    <property type="molecule type" value="Genomic_DNA"/>
</dbReference>
<dbReference type="Gene3D" id="2.30.42.10">
    <property type="match status" value="1"/>
</dbReference>
<dbReference type="Proteomes" id="UP001519289">
    <property type="component" value="Unassembled WGS sequence"/>
</dbReference>
<dbReference type="Pfam" id="PF13180">
    <property type="entry name" value="PDZ_2"/>
    <property type="match status" value="1"/>
</dbReference>
<dbReference type="InterPro" id="IPR001478">
    <property type="entry name" value="PDZ"/>
</dbReference>
<sequence>MDAFSSALIAALDKVRPAVVHVYAVTPRTGQIALGTGVILDHYHVITTAQVVAPGDEITVKTADGKRRRAECVGLDPLYFLAILRLEERLPVDPPTFAPDGTTPVGLFVVAVGYALGMEHTATHGIISSSDRTVYRPKGRGRGNVPVDGLLLTSAAIHPGNTGGPLVDLEGRVVGINGIPWQGGVSLALQAAVAARVASQIIDHGYAVHPWLGFSGEPDVIDDIWVEMLNLPGNRGLVVQHVQPDGPGQRAGVEEMDMVMAVDGRQPVTSSGMIRKVLSSHRYGDRVPLTVLRQGELIELYLPVEEVPGLQTIGLGDDEESPLREDDDD</sequence>
<evidence type="ECO:0000256" key="2">
    <source>
        <dbReference type="ARBA" id="ARBA00022670"/>
    </source>
</evidence>
<dbReference type="InterPro" id="IPR043504">
    <property type="entry name" value="Peptidase_S1_PA_chymotrypsin"/>
</dbReference>
<dbReference type="CDD" id="cd06779">
    <property type="entry name" value="cpPDZ_Deg_HtrA-like"/>
    <property type="match status" value="1"/>
</dbReference>
<name>A0ABS4JRB9_9FIRM</name>
<dbReference type="RefSeq" id="WP_209466212.1">
    <property type="nucleotide sequence ID" value="NZ_JAGGLG010000009.1"/>
</dbReference>
<dbReference type="Gene3D" id="2.40.10.10">
    <property type="entry name" value="Trypsin-like serine proteases"/>
    <property type="match status" value="2"/>
</dbReference>
<dbReference type="InterPro" id="IPR036034">
    <property type="entry name" value="PDZ_sf"/>
</dbReference>